<protein>
    <submittedName>
        <fullName evidence="1">Uncharacterized protein</fullName>
    </submittedName>
</protein>
<sequence>MNHTYKNYEEQSKAYMQALIAHQRKVEEDAALRAASTILAKMYNNLDTAPAHTRTVCPGAPSRTKDHY</sequence>
<organism evidence="1">
    <name type="scientific">viral metagenome</name>
    <dbReference type="NCBI Taxonomy" id="1070528"/>
    <lineage>
        <taxon>unclassified sequences</taxon>
        <taxon>metagenomes</taxon>
        <taxon>organismal metagenomes</taxon>
    </lineage>
</organism>
<proteinExistence type="predicted"/>
<reference evidence="1" key="1">
    <citation type="journal article" date="2020" name="Nature">
        <title>Giant virus diversity and host interactions through global metagenomics.</title>
        <authorList>
            <person name="Schulz F."/>
            <person name="Roux S."/>
            <person name="Paez-Espino D."/>
            <person name="Jungbluth S."/>
            <person name="Walsh D.A."/>
            <person name="Denef V.J."/>
            <person name="McMahon K.D."/>
            <person name="Konstantinidis K.T."/>
            <person name="Eloe-Fadrosh E.A."/>
            <person name="Kyrpides N.C."/>
            <person name="Woyke T."/>
        </authorList>
    </citation>
    <scope>NUCLEOTIDE SEQUENCE</scope>
    <source>
        <strain evidence="1">GVMAG-M-3300020728-1</strain>
    </source>
</reference>
<name>A0A6C0CF89_9ZZZZ</name>
<accession>A0A6C0CF89</accession>
<dbReference type="EMBL" id="MN739408">
    <property type="protein sequence ID" value="QHT03248.1"/>
    <property type="molecule type" value="Genomic_DNA"/>
</dbReference>
<dbReference type="AlphaFoldDB" id="A0A6C0CF89"/>
<evidence type="ECO:0000313" key="1">
    <source>
        <dbReference type="EMBL" id="QHT03248.1"/>
    </source>
</evidence>